<reference evidence="1" key="1">
    <citation type="journal article" date="2021" name="Proc. Natl. Acad. Sci. U.S.A.">
        <title>A Catalog of Tens of Thousands of Viruses from Human Metagenomes Reveals Hidden Associations with Chronic Diseases.</title>
        <authorList>
            <person name="Tisza M.J."/>
            <person name="Buck C.B."/>
        </authorList>
    </citation>
    <scope>NUCLEOTIDE SEQUENCE</scope>
    <source>
        <strain evidence="1">CtneY2</strain>
    </source>
</reference>
<accession>A0A8S5V761</accession>
<evidence type="ECO:0000313" key="1">
    <source>
        <dbReference type="EMBL" id="DAG02542.1"/>
    </source>
</evidence>
<sequence length="510" mass="59062">MKKVREFAVKWYRKFKDPKINYLELVDHFMADDCAALGFEMDCGHAFSEKYGKATNDFEALERVIGQITDIPLLGSAIYSQWRYFNHWAYSGEEILEPQNRAWFTIALSRLGELADFQLKRFKGTPQKVRIVSNNICYGPAPEPDDEVEQHITINTDGRVWFSAYNFGSGFDGHEKSRSKIYKIEKDTAARVLNSIAQYFSTEYIEVFATDIGEWEMEITNTDGEVHKYRGSLIADFEVDGVDLSDMVREALEMDDLYVFDGNNKPDRVDRITIDYHRITKIKPRQPISETVEYVTWDYVERLVLDRKSETLEHIQNIGSGCVVSRKYYVQGGIEGLLDDIDADDLFGEIEGNPDDVINNPLETKDYTITVDFKKGPQRVIQGTYDKKALPEFWSDFADAVWQFMRFYGMGEILDPAVYEKVKRRRTDYIYCSVEFDEGYKSYYYIADEDNISVGDYVIVPVGKDNHHSVAEVVKVEYFAEEDVPLPLDRTKHIIRKCTDEDFDPPEVTD</sequence>
<organism evidence="1">
    <name type="scientific">Siphoviridae sp. ctneY2</name>
    <dbReference type="NCBI Taxonomy" id="2825664"/>
    <lineage>
        <taxon>Viruses</taxon>
        <taxon>Duplodnaviria</taxon>
        <taxon>Heunggongvirae</taxon>
        <taxon>Uroviricota</taxon>
        <taxon>Caudoviricetes</taxon>
    </lineage>
</organism>
<name>A0A8S5V761_9CAUD</name>
<dbReference type="EMBL" id="BK016210">
    <property type="protein sequence ID" value="DAG02542.1"/>
    <property type="molecule type" value="Genomic_DNA"/>
</dbReference>
<proteinExistence type="predicted"/>
<protein>
    <submittedName>
        <fullName evidence="1">Uncharacterized protein</fullName>
    </submittedName>
</protein>